<dbReference type="GO" id="GO:0005634">
    <property type="term" value="C:nucleus"/>
    <property type="evidence" value="ECO:0007669"/>
    <property type="project" value="TreeGrafter"/>
</dbReference>
<keyword evidence="4" id="KW-0539">Nucleus</keyword>
<dbReference type="GO" id="GO:0000435">
    <property type="term" value="P:positive regulation of transcription from RNA polymerase II promoter by galactose"/>
    <property type="evidence" value="ECO:0007669"/>
    <property type="project" value="TreeGrafter"/>
</dbReference>
<evidence type="ECO:0000313" key="7">
    <source>
        <dbReference type="EMBL" id="EIW76639.1"/>
    </source>
</evidence>
<protein>
    <recommendedName>
        <fullName evidence="6">Zn(2)-C6 fungal-type domain-containing protein</fullName>
    </recommendedName>
</protein>
<feature type="compositionally biased region" description="Low complexity" evidence="5">
    <location>
        <begin position="1"/>
        <end position="19"/>
    </location>
</feature>
<dbReference type="PANTHER" id="PTHR47424">
    <property type="entry name" value="REGULATORY PROTEIN GAL4"/>
    <property type="match status" value="1"/>
</dbReference>
<evidence type="ECO:0000259" key="6">
    <source>
        <dbReference type="PROSITE" id="PS50048"/>
    </source>
</evidence>
<keyword evidence="3" id="KW-0804">Transcription</keyword>
<dbReference type="InterPro" id="IPR001138">
    <property type="entry name" value="Zn2Cys6_DnaBD"/>
</dbReference>
<dbReference type="GeneID" id="19209480"/>
<proteinExistence type="predicted"/>
<dbReference type="PROSITE" id="PS00463">
    <property type="entry name" value="ZN2_CY6_FUNGAL_1"/>
    <property type="match status" value="1"/>
</dbReference>
<dbReference type="OrthoDB" id="39175at2759"/>
<dbReference type="SUPFAM" id="SSF57701">
    <property type="entry name" value="Zn2/Cys6 DNA-binding domain"/>
    <property type="match status" value="1"/>
</dbReference>
<dbReference type="RefSeq" id="XP_007772919.1">
    <property type="nucleotide sequence ID" value="XM_007774729.1"/>
</dbReference>
<dbReference type="Proteomes" id="UP000053558">
    <property type="component" value="Unassembled WGS sequence"/>
</dbReference>
<dbReference type="GO" id="GO:0008270">
    <property type="term" value="F:zinc ion binding"/>
    <property type="evidence" value="ECO:0007669"/>
    <property type="project" value="InterPro"/>
</dbReference>
<keyword evidence="2" id="KW-0238">DNA-binding</keyword>
<evidence type="ECO:0000256" key="2">
    <source>
        <dbReference type="ARBA" id="ARBA00023125"/>
    </source>
</evidence>
<comment type="caution">
    <text evidence="7">The sequence shown here is derived from an EMBL/GenBank/DDBJ whole genome shotgun (WGS) entry which is preliminary data.</text>
</comment>
<dbReference type="GO" id="GO:0000981">
    <property type="term" value="F:DNA-binding transcription factor activity, RNA polymerase II-specific"/>
    <property type="evidence" value="ECO:0007669"/>
    <property type="project" value="InterPro"/>
</dbReference>
<dbReference type="InterPro" id="IPR036864">
    <property type="entry name" value="Zn2-C6_fun-type_DNA-bd_sf"/>
</dbReference>
<dbReference type="Pfam" id="PF00172">
    <property type="entry name" value="Zn_clus"/>
    <property type="match status" value="1"/>
</dbReference>
<evidence type="ECO:0000313" key="8">
    <source>
        <dbReference type="Proteomes" id="UP000053558"/>
    </source>
</evidence>
<dbReference type="SMART" id="SM00066">
    <property type="entry name" value="GAL4"/>
    <property type="match status" value="1"/>
</dbReference>
<dbReference type="Gene3D" id="4.10.240.10">
    <property type="entry name" value="Zn(2)-C6 fungal-type DNA-binding domain"/>
    <property type="match status" value="1"/>
</dbReference>
<evidence type="ECO:0000256" key="5">
    <source>
        <dbReference type="SAM" id="MobiDB-lite"/>
    </source>
</evidence>
<name>A0A5M3MBM2_CONPW</name>
<feature type="domain" description="Zn(2)-C6 fungal-type" evidence="6">
    <location>
        <begin position="29"/>
        <end position="59"/>
    </location>
</feature>
<reference evidence="8" key="1">
    <citation type="journal article" date="2012" name="Science">
        <title>The Paleozoic origin of enzymatic lignin decomposition reconstructed from 31 fungal genomes.</title>
        <authorList>
            <person name="Floudas D."/>
            <person name="Binder M."/>
            <person name="Riley R."/>
            <person name="Barry K."/>
            <person name="Blanchette R.A."/>
            <person name="Henrissat B."/>
            <person name="Martinez A.T."/>
            <person name="Otillar R."/>
            <person name="Spatafora J.W."/>
            <person name="Yadav J.S."/>
            <person name="Aerts A."/>
            <person name="Benoit I."/>
            <person name="Boyd A."/>
            <person name="Carlson A."/>
            <person name="Copeland A."/>
            <person name="Coutinho P.M."/>
            <person name="de Vries R.P."/>
            <person name="Ferreira P."/>
            <person name="Findley K."/>
            <person name="Foster B."/>
            <person name="Gaskell J."/>
            <person name="Glotzer D."/>
            <person name="Gorecki P."/>
            <person name="Heitman J."/>
            <person name="Hesse C."/>
            <person name="Hori C."/>
            <person name="Igarashi K."/>
            <person name="Jurgens J.A."/>
            <person name="Kallen N."/>
            <person name="Kersten P."/>
            <person name="Kohler A."/>
            <person name="Kuees U."/>
            <person name="Kumar T.K.A."/>
            <person name="Kuo A."/>
            <person name="LaButti K."/>
            <person name="Larrondo L.F."/>
            <person name="Lindquist E."/>
            <person name="Ling A."/>
            <person name="Lombard V."/>
            <person name="Lucas S."/>
            <person name="Lundell T."/>
            <person name="Martin R."/>
            <person name="McLaughlin D.J."/>
            <person name="Morgenstern I."/>
            <person name="Morin E."/>
            <person name="Murat C."/>
            <person name="Nagy L.G."/>
            <person name="Nolan M."/>
            <person name="Ohm R.A."/>
            <person name="Patyshakuliyeva A."/>
            <person name="Rokas A."/>
            <person name="Ruiz-Duenas F.J."/>
            <person name="Sabat G."/>
            <person name="Salamov A."/>
            <person name="Samejima M."/>
            <person name="Schmutz J."/>
            <person name="Slot J.C."/>
            <person name="St John F."/>
            <person name="Stenlid J."/>
            <person name="Sun H."/>
            <person name="Sun S."/>
            <person name="Syed K."/>
            <person name="Tsang A."/>
            <person name="Wiebenga A."/>
            <person name="Young D."/>
            <person name="Pisabarro A."/>
            <person name="Eastwood D.C."/>
            <person name="Martin F."/>
            <person name="Cullen D."/>
            <person name="Grigoriev I.V."/>
            <person name="Hibbett D.S."/>
        </authorList>
    </citation>
    <scope>NUCLEOTIDE SEQUENCE [LARGE SCALE GENOMIC DNA]</scope>
    <source>
        <strain evidence="8">RWD-64-598 SS2</strain>
    </source>
</reference>
<dbReference type="EMBL" id="JH711585">
    <property type="protein sequence ID" value="EIW76639.1"/>
    <property type="molecule type" value="Genomic_DNA"/>
</dbReference>
<sequence>MSSHPDQSYQYSDADSSQAPRVPRRTAMACQFCRGRKLKCDGNRPSCTNCDKRGFACNYVPVINSLCTMLVLGSVSQLVLMVEVELFELRIVVVLFSSPPHRPRDTHAIVMASDRLKDRARTLLKPTEKARSKQSEPCISESIGSAFCTFLGAQQSPAVVESVPYTYNLEY</sequence>
<evidence type="ECO:0000256" key="3">
    <source>
        <dbReference type="ARBA" id="ARBA00023163"/>
    </source>
</evidence>
<gene>
    <name evidence="7" type="ORF">CONPUDRAFT_76265</name>
</gene>
<accession>A0A5M3MBM2</accession>
<evidence type="ECO:0000256" key="1">
    <source>
        <dbReference type="ARBA" id="ARBA00023015"/>
    </source>
</evidence>
<dbReference type="PANTHER" id="PTHR47424:SF3">
    <property type="entry name" value="REGULATORY PROTEIN GAL4"/>
    <property type="match status" value="1"/>
</dbReference>
<dbReference type="PROSITE" id="PS50048">
    <property type="entry name" value="ZN2_CY6_FUNGAL_2"/>
    <property type="match status" value="1"/>
</dbReference>
<feature type="region of interest" description="Disordered" evidence="5">
    <location>
        <begin position="1"/>
        <end position="22"/>
    </location>
</feature>
<dbReference type="InterPro" id="IPR051127">
    <property type="entry name" value="Fungal_SecMet_Regulators"/>
</dbReference>
<keyword evidence="1" id="KW-0805">Transcription regulation</keyword>
<dbReference type="CDD" id="cd00067">
    <property type="entry name" value="GAL4"/>
    <property type="match status" value="1"/>
</dbReference>
<dbReference type="AlphaFoldDB" id="A0A5M3MBM2"/>
<dbReference type="KEGG" id="cput:CONPUDRAFT_76265"/>
<organism evidence="7 8">
    <name type="scientific">Coniophora puteana (strain RWD-64-598)</name>
    <name type="common">Brown rot fungus</name>
    <dbReference type="NCBI Taxonomy" id="741705"/>
    <lineage>
        <taxon>Eukaryota</taxon>
        <taxon>Fungi</taxon>
        <taxon>Dikarya</taxon>
        <taxon>Basidiomycota</taxon>
        <taxon>Agaricomycotina</taxon>
        <taxon>Agaricomycetes</taxon>
        <taxon>Agaricomycetidae</taxon>
        <taxon>Boletales</taxon>
        <taxon>Coniophorineae</taxon>
        <taxon>Coniophoraceae</taxon>
        <taxon>Coniophora</taxon>
    </lineage>
</organism>
<keyword evidence="8" id="KW-1185">Reference proteome</keyword>
<dbReference type="GO" id="GO:0000978">
    <property type="term" value="F:RNA polymerase II cis-regulatory region sequence-specific DNA binding"/>
    <property type="evidence" value="ECO:0007669"/>
    <property type="project" value="TreeGrafter"/>
</dbReference>
<evidence type="ECO:0000256" key="4">
    <source>
        <dbReference type="ARBA" id="ARBA00023242"/>
    </source>
</evidence>